<comment type="caution">
    <text evidence="2">The sequence shown here is derived from an EMBL/GenBank/DDBJ whole genome shotgun (WGS) entry which is preliminary data.</text>
</comment>
<organism evidence="2 3">
    <name type="scientific">Paraburkholderia sabiae</name>
    <dbReference type="NCBI Taxonomy" id="273251"/>
    <lineage>
        <taxon>Bacteria</taxon>
        <taxon>Pseudomonadati</taxon>
        <taxon>Pseudomonadota</taxon>
        <taxon>Betaproteobacteria</taxon>
        <taxon>Burkholderiales</taxon>
        <taxon>Burkholderiaceae</taxon>
        <taxon>Paraburkholderia</taxon>
    </lineage>
</organism>
<reference evidence="2 3" key="1">
    <citation type="submission" date="2024-01" db="EMBL/GenBank/DDBJ databases">
        <title>The diversity of rhizobia nodulating Mimosa spp. in eleven states of Brazil covering several biomes is determined by host plant, location, and edaphic factors.</title>
        <authorList>
            <person name="Rouws L."/>
            <person name="Barauna A."/>
            <person name="Beukes C."/>
            <person name="De Faria S.M."/>
            <person name="Gross E."/>
            <person name="Dos Reis Junior F.B."/>
            <person name="Simon M."/>
            <person name="Maluk M."/>
            <person name="Odee D.W."/>
            <person name="Kenicer G."/>
            <person name="Young J.P.W."/>
            <person name="Reis V.M."/>
            <person name="Zilli J."/>
            <person name="James E.K."/>
        </authorList>
    </citation>
    <scope>NUCLEOTIDE SEQUENCE [LARGE SCALE GENOMIC DNA]</scope>
    <source>
        <strain evidence="2 3">JPY77</strain>
    </source>
</reference>
<gene>
    <name evidence="2" type="ORF">V4C55_27455</name>
</gene>
<feature type="signal peptide" evidence="1">
    <location>
        <begin position="1"/>
        <end position="25"/>
    </location>
</feature>
<sequence>MTMNILRKTLFATTVAGAMIAGAHAATTIEVLDVSWYKDGKLIDGARHTLSGDGMPPQPVFKQRGQQVGYLQCTRTAIQIDRRVKTAFVGRSLAVTPVTFDGDKANLMISAMDTELTGKHEIGTADCVSEVLDVSGYSQSDIAVDVADGKTVDVPLSDPHYQLKVSLHHEML</sequence>
<feature type="chain" id="PRO_5046395485" evidence="1">
    <location>
        <begin position="26"/>
        <end position="172"/>
    </location>
</feature>
<keyword evidence="1" id="KW-0732">Signal</keyword>
<protein>
    <submittedName>
        <fullName evidence="2">Uncharacterized protein</fullName>
    </submittedName>
</protein>
<proteinExistence type="predicted"/>
<evidence type="ECO:0000313" key="2">
    <source>
        <dbReference type="EMBL" id="MEM5289463.1"/>
    </source>
</evidence>
<name>A0ABU9QJJ8_9BURK</name>
<keyword evidence="3" id="KW-1185">Reference proteome</keyword>
<dbReference type="RefSeq" id="WP_201657768.1">
    <property type="nucleotide sequence ID" value="NZ_CAJHCS010000028.1"/>
</dbReference>
<dbReference type="Proteomes" id="UP001494588">
    <property type="component" value="Unassembled WGS sequence"/>
</dbReference>
<dbReference type="EMBL" id="JAZHGC010000026">
    <property type="protein sequence ID" value="MEM5289463.1"/>
    <property type="molecule type" value="Genomic_DNA"/>
</dbReference>
<accession>A0ABU9QJJ8</accession>
<evidence type="ECO:0000313" key="3">
    <source>
        <dbReference type="Proteomes" id="UP001494588"/>
    </source>
</evidence>
<evidence type="ECO:0000256" key="1">
    <source>
        <dbReference type="SAM" id="SignalP"/>
    </source>
</evidence>